<dbReference type="InterPro" id="IPR018076">
    <property type="entry name" value="T2SS_GspF_dom"/>
</dbReference>
<dbReference type="PANTHER" id="PTHR30012:SF0">
    <property type="entry name" value="TYPE II SECRETION SYSTEM PROTEIN F-RELATED"/>
    <property type="match status" value="1"/>
</dbReference>
<evidence type="ECO:0000256" key="3">
    <source>
        <dbReference type="ARBA" id="ARBA00022475"/>
    </source>
</evidence>
<evidence type="ECO:0000256" key="6">
    <source>
        <dbReference type="ARBA" id="ARBA00023136"/>
    </source>
</evidence>
<organism evidence="9 10">
    <name type="scientific">Bacillus changyiensis</name>
    <dbReference type="NCBI Taxonomy" id="3004103"/>
    <lineage>
        <taxon>Bacteria</taxon>
        <taxon>Bacillati</taxon>
        <taxon>Bacillota</taxon>
        <taxon>Bacilli</taxon>
        <taxon>Bacillales</taxon>
        <taxon>Bacillaceae</taxon>
        <taxon>Bacillus</taxon>
    </lineage>
</organism>
<evidence type="ECO:0000256" key="2">
    <source>
        <dbReference type="ARBA" id="ARBA00005745"/>
    </source>
</evidence>
<comment type="caution">
    <text evidence="9">The sequence shown here is derived from an EMBL/GenBank/DDBJ whole genome shotgun (WGS) entry which is preliminary data.</text>
</comment>
<dbReference type="Pfam" id="PF00482">
    <property type="entry name" value="T2SSF"/>
    <property type="match status" value="2"/>
</dbReference>
<keyword evidence="3" id="KW-1003">Cell membrane</keyword>
<evidence type="ECO:0000256" key="7">
    <source>
        <dbReference type="SAM" id="Phobius"/>
    </source>
</evidence>
<evidence type="ECO:0000313" key="10">
    <source>
        <dbReference type="Proteomes" id="UP001211894"/>
    </source>
</evidence>
<dbReference type="PANTHER" id="PTHR30012">
    <property type="entry name" value="GENERAL SECRETION PATHWAY PROTEIN"/>
    <property type="match status" value="1"/>
</dbReference>
<gene>
    <name evidence="9" type="primary">comGB</name>
    <name evidence="9" type="ORF">PJ311_10095</name>
</gene>
<accession>A0ABT4X3S9</accession>
<dbReference type="EMBL" id="JAQKAB010000006">
    <property type="protein sequence ID" value="MDA7026957.1"/>
    <property type="molecule type" value="Genomic_DNA"/>
</dbReference>
<feature type="transmembrane region" description="Helical" evidence="7">
    <location>
        <begin position="115"/>
        <end position="135"/>
    </location>
</feature>
<name>A0ABT4X3S9_9BACI</name>
<dbReference type="InterPro" id="IPR003004">
    <property type="entry name" value="GspF/PilC"/>
</dbReference>
<keyword evidence="10" id="KW-1185">Reference proteome</keyword>
<dbReference type="NCBIfam" id="NF041012">
    <property type="entry name" value="T4P_ComGB"/>
    <property type="match status" value="1"/>
</dbReference>
<evidence type="ECO:0000256" key="4">
    <source>
        <dbReference type="ARBA" id="ARBA00022692"/>
    </source>
</evidence>
<dbReference type="Proteomes" id="UP001211894">
    <property type="component" value="Unassembled WGS sequence"/>
</dbReference>
<evidence type="ECO:0000313" key="9">
    <source>
        <dbReference type="EMBL" id="MDA7026957.1"/>
    </source>
</evidence>
<feature type="transmembrane region" description="Helical" evidence="7">
    <location>
        <begin position="155"/>
        <end position="184"/>
    </location>
</feature>
<comment type="similarity">
    <text evidence="2">Belongs to the GSP F family.</text>
</comment>
<feature type="domain" description="Type II secretion system protein GspF" evidence="8">
    <location>
        <begin position="17"/>
        <end position="136"/>
    </location>
</feature>
<feature type="transmembrane region" description="Helical" evidence="7">
    <location>
        <begin position="318"/>
        <end position="339"/>
    </location>
</feature>
<feature type="domain" description="Type II secretion system protein GspF" evidence="8">
    <location>
        <begin position="217"/>
        <end position="337"/>
    </location>
</feature>
<proteinExistence type="inferred from homology"/>
<comment type="subcellular location">
    <subcellularLocation>
        <location evidence="1">Cell membrane</location>
        <topology evidence="1">Multi-pass membrane protein</topology>
    </subcellularLocation>
</comment>
<keyword evidence="4 7" id="KW-0812">Transmembrane</keyword>
<sequence>MKRNKKRWSVREQADLLKKLGEMMKNGYTLLDALKMLELQMNEKQRKDILMGMRKLTEGYPAFQVLNMISFHKDAVSIIYFAEKHGNLPFAFIQSGELLQRKIDQTEKMKKAAKYPTFLILTVCMITYIMKSAIVPQFSAIYHSMNVKTSFLTSFIFIFFDSFSIIFMLMVVSAIGMLVFYWYGFRKKSFEDQMAFLIRMPLIGRSVKLFNSYFLSLQLSNLLKSGMSIYDSLKAFENQPFIPFYQGEAKHFIKRLKQGEAIEVILNGRPFYEKDLSRAVAHGQLNGHLHRELYSYSQFILDRLEKKAEKWTAMLQPVIYGVTAVMILILYLSMLLPMYQMMNQL</sequence>
<dbReference type="InterPro" id="IPR042094">
    <property type="entry name" value="T2SS_GspF_sf"/>
</dbReference>
<dbReference type="Gene3D" id="1.20.81.30">
    <property type="entry name" value="Type II secretion system (T2SS), domain F"/>
    <property type="match status" value="2"/>
</dbReference>
<evidence type="ECO:0000256" key="5">
    <source>
        <dbReference type="ARBA" id="ARBA00022989"/>
    </source>
</evidence>
<evidence type="ECO:0000259" key="8">
    <source>
        <dbReference type="Pfam" id="PF00482"/>
    </source>
</evidence>
<dbReference type="RefSeq" id="WP_271340965.1">
    <property type="nucleotide sequence ID" value="NZ_JAQKAB010000006.1"/>
</dbReference>
<reference evidence="9 10" key="1">
    <citation type="submission" date="2023-01" db="EMBL/GenBank/DDBJ databases">
        <title>Bacillus changyiensis sp. nov., isolated from a coastal deposit.</title>
        <authorList>
            <person name="Xiao G."/>
            <person name="Lai Q."/>
            <person name="Hu Z."/>
            <person name="Shao Z."/>
        </authorList>
    </citation>
    <scope>NUCLEOTIDE SEQUENCE [LARGE SCALE GENOMIC DNA]</scope>
    <source>
        <strain evidence="9 10">CLL-7-23</strain>
    </source>
</reference>
<dbReference type="PRINTS" id="PR00812">
    <property type="entry name" value="BCTERIALGSPF"/>
</dbReference>
<protein>
    <submittedName>
        <fullName evidence="9">Competence type IV pilus assembly protein ComGB</fullName>
    </submittedName>
</protein>
<dbReference type="InterPro" id="IPR047692">
    <property type="entry name" value="T4P_ComGB"/>
</dbReference>
<keyword evidence="5 7" id="KW-1133">Transmembrane helix</keyword>
<keyword evidence="6 7" id="KW-0472">Membrane</keyword>
<evidence type="ECO:0000256" key="1">
    <source>
        <dbReference type="ARBA" id="ARBA00004651"/>
    </source>
</evidence>